<protein>
    <submittedName>
        <fullName evidence="2">Proteolipid protein DM alpha</fullName>
    </submittedName>
</protein>
<dbReference type="PANTHER" id="PTHR11683">
    <property type="entry name" value="MYELIN PROTEOLIPID"/>
    <property type="match status" value="1"/>
</dbReference>
<name>A0A6G1PUA0_CHAAH</name>
<gene>
    <name evidence="2" type="ORF">EXN66_Car009439</name>
</gene>
<accession>A0A6G1PUA0</accession>
<proteinExistence type="predicted"/>
<dbReference type="AlphaFoldDB" id="A0A6G1PUA0"/>
<reference evidence="3" key="2">
    <citation type="submission" date="2019-02" db="EMBL/GenBank/DDBJ databases">
        <title>Opniocepnalus argus Var Kimnra genome.</title>
        <authorList>
            <person name="Zhou C."/>
            <person name="Xiao S."/>
        </authorList>
    </citation>
    <scope>NUCLEOTIDE SEQUENCE [LARGE SCALE GENOMIC DNA]</scope>
</reference>
<dbReference type="InterPro" id="IPR001614">
    <property type="entry name" value="Myelin_PLP"/>
</dbReference>
<dbReference type="GO" id="GO:0005886">
    <property type="term" value="C:plasma membrane"/>
    <property type="evidence" value="ECO:0007669"/>
    <property type="project" value="TreeGrafter"/>
</dbReference>
<dbReference type="EMBL" id="CM015720">
    <property type="protein sequence ID" value="KAF3693763.1"/>
    <property type="molecule type" value="Genomic_DNA"/>
</dbReference>
<keyword evidence="1" id="KW-0472">Membrane</keyword>
<dbReference type="Proteomes" id="UP000503349">
    <property type="component" value="Chromosome 9"/>
</dbReference>
<feature type="transmembrane region" description="Helical" evidence="1">
    <location>
        <begin position="137"/>
        <end position="159"/>
    </location>
</feature>
<organism evidence="2 3">
    <name type="scientific">Channa argus</name>
    <name type="common">Northern snakehead</name>
    <name type="synonym">Ophicephalus argus</name>
    <dbReference type="NCBI Taxonomy" id="215402"/>
    <lineage>
        <taxon>Eukaryota</taxon>
        <taxon>Metazoa</taxon>
        <taxon>Chordata</taxon>
        <taxon>Craniata</taxon>
        <taxon>Vertebrata</taxon>
        <taxon>Euteleostomi</taxon>
        <taxon>Actinopterygii</taxon>
        <taxon>Neopterygii</taxon>
        <taxon>Teleostei</taxon>
        <taxon>Neoteleostei</taxon>
        <taxon>Acanthomorphata</taxon>
        <taxon>Anabantaria</taxon>
        <taxon>Anabantiformes</taxon>
        <taxon>Channoidei</taxon>
        <taxon>Channidae</taxon>
        <taxon>Channa</taxon>
    </lineage>
</organism>
<reference evidence="2 3" key="1">
    <citation type="submission" date="2019-02" db="EMBL/GenBank/DDBJ databases">
        <title>Opniocepnalus argus genome.</title>
        <authorList>
            <person name="Zhou C."/>
            <person name="Xiao S."/>
        </authorList>
    </citation>
    <scope>NUCLEOTIDE SEQUENCE [LARGE SCALE GENOMIC DNA]</scope>
    <source>
        <strain evidence="2">OARG1902GOOAL</strain>
        <tissue evidence="2">Muscle</tissue>
    </source>
</reference>
<feature type="transmembrane region" description="Helical" evidence="1">
    <location>
        <begin position="85"/>
        <end position="107"/>
    </location>
</feature>
<sequence>MFKQNITERHRLGSLGGILNYPCGQKKTESVHCGGNSGRAEIDIRGPKKSGAYHQRTSCSAERILPDMGCYDCCMRCLGGVPYCSLVATLLCFSGIALFCGCGHQALTETERLIETYFARNLQDYITLAYIIQYFQYVIYGLASFFFLYCIVLLAEGFYTTSVAKQTFGEFRSTMCGRCLSSSFIVVTYVLAVLWLLVFAFSALPVYFFYNMDATCHTIDVLTETPASINQLCVDARQYGNKKPVYNNLFTSGDFKCSFSFNNNNNERIYQELTVLPKPRIAYFCITSLNHIYRMTYDLYIAAFAGAGITLLALLTYTASTTYNFAVLRYLGRKGIGGRC</sequence>
<evidence type="ECO:0000313" key="3">
    <source>
        <dbReference type="Proteomes" id="UP000503349"/>
    </source>
</evidence>
<keyword evidence="1" id="KW-0812">Transmembrane</keyword>
<dbReference type="GO" id="GO:0061564">
    <property type="term" value="P:axon development"/>
    <property type="evidence" value="ECO:0007669"/>
    <property type="project" value="TreeGrafter"/>
</dbReference>
<dbReference type="PRINTS" id="PR00214">
    <property type="entry name" value="MYELINPLP"/>
</dbReference>
<feature type="transmembrane region" description="Helical" evidence="1">
    <location>
        <begin position="299"/>
        <end position="319"/>
    </location>
</feature>
<keyword evidence="1" id="KW-1133">Transmembrane helix</keyword>
<dbReference type="Pfam" id="PF01275">
    <property type="entry name" value="Myelin_PLP"/>
    <property type="match status" value="1"/>
</dbReference>
<dbReference type="GO" id="GO:0022010">
    <property type="term" value="P:central nervous system myelination"/>
    <property type="evidence" value="ECO:0007669"/>
    <property type="project" value="TreeGrafter"/>
</dbReference>
<feature type="transmembrane region" description="Helical" evidence="1">
    <location>
        <begin position="180"/>
        <end position="204"/>
    </location>
</feature>
<dbReference type="GO" id="GO:0043209">
    <property type="term" value="C:myelin sheath"/>
    <property type="evidence" value="ECO:0007669"/>
    <property type="project" value="TreeGrafter"/>
</dbReference>
<keyword evidence="3" id="KW-1185">Reference proteome</keyword>
<evidence type="ECO:0000256" key="1">
    <source>
        <dbReference type="SAM" id="Phobius"/>
    </source>
</evidence>
<dbReference type="PANTHER" id="PTHR11683:SF17">
    <property type="entry name" value="DMALPHA1"/>
    <property type="match status" value="1"/>
</dbReference>
<evidence type="ECO:0000313" key="2">
    <source>
        <dbReference type="EMBL" id="KAF3693763.1"/>
    </source>
</evidence>
<dbReference type="GO" id="GO:0019911">
    <property type="term" value="F:structural constituent of myelin sheath"/>
    <property type="evidence" value="ECO:0007669"/>
    <property type="project" value="TreeGrafter"/>
</dbReference>